<dbReference type="Gene3D" id="1.10.510.10">
    <property type="entry name" value="Transferase(Phosphotransferase) domain 1"/>
    <property type="match status" value="1"/>
</dbReference>
<keyword evidence="2 3" id="KW-0067">ATP-binding</keyword>
<dbReference type="GO" id="GO:0006914">
    <property type="term" value="P:autophagy"/>
    <property type="evidence" value="ECO:0007669"/>
    <property type="project" value="UniProtKB-ARBA"/>
</dbReference>
<feature type="binding site" evidence="3">
    <location>
        <position position="61"/>
    </location>
    <ligand>
        <name>ATP</name>
        <dbReference type="ChEBI" id="CHEBI:30616"/>
    </ligand>
</feature>
<name>A0A1X7VV60_AMPQE</name>
<evidence type="ECO:0000256" key="5">
    <source>
        <dbReference type="SAM" id="MobiDB-lite"/>
    </source>
</evidence>
<dbReference type="EnsemblMetazoa" id="Aqu2.1.43288_001">
    <property type="protein sequence ID" value="Aqu2.1.43288_001"/>
    <property type="gene ID" value="Aqu2.1.43288"/>
</dbReference>
<comment type="similarity">
    <text evidence="4">Belongs to the protein kinase superfamily.</text>
</comment>
<dbReference type="EnsemblMetazoa" id="XM_011406080.2">
    <property type="protein sequence ID" value="XP_011404382.2"/>
    <property type="gene ID" value="LOC100639680"/>
</dbReference>
<dbReference type="SUPFAM" id="SSF56112">
    <property type="entry name" value="Protein kinase-like (PK-like)"/>
    <property type="match status" value="1"/>
</dbReference>
<dbReference type="GO" id="GO:0005737">
    <property type="term" value="C:cytoplasm"/>
    <property type="evidence" value="ECO:0007669"/>
    <property type="project" value="TreeGrafter"/>
</dbReference>
<sequence length="322" mass="36275">MGGAQSLSTDSSNEEATVPSIDDLPPQFNEKYELESKIGHGGFGSVYKVKEKKTKLIFAAKIFENNENNSQEIMLQAGINDKNVVKIHDVMSNEESLIMIMEYCEGGNLFDWIKRNRRHDSLNEKVILSMLYQICIAVHTCHCNKVIHRDLKPENILLDSNRQVKIGDFGVARKLNRSSIAKTFCGTPPYMAPELFLSYLGNTGGSHNALGYDSKCDVWSIGCVLYDMSNDQSRFVYQLQFALGLDAARSPSNSINEKDITQLIDTDIPKDYTVVKKLLHKMLVRTPQERATLSDVLHDTDLKKCLENPTDGHWSDLLVSDH</sequence>
<feature type="compositionally biased region" description="Polar residues" evidence="5">
    <location>
        <begin position="1"/>
        <end position="15"/>
    </location>
</feature>
<keyword evidence="1 3" id="KW-0547">Nucleotide-binding</keyword>
<reference evidence="7" key="2">
    <citation type="submission" date="2017-05" db="UniProtKB">
        <authorList>
            <consortium name="EnsemblMetazoa"/>
        </authorList>
    </citation>
    <scope>IDENTIFICATION</scope>
</reference>
<dbReference type="PROSITE" id="PS00108">
    <property type="entry name" value="PROTEIN_KINASE_ST"/>
    <property type="match status" value="1"/>
</dbReference>
<dbReference type="STRING" id="400682.A0A1X7VV60"/>
<evidence type="ECO:0000313" key="7">
    <source>
        <dbReference type="EnsemblMetazoa" id="Aqu2.1.43288_001"/>
    </source>
</evidence>
<dbReference type="eggNOG" id="KOG0586">
    <property type="taxonomic scope" value="Eukaryota"/>
</dbReference>
<dbReference type="PANTHER" id="PTHR24348">
    <property type="entry name" value="SERINE/THREONINE-PROTEIN KINASE UNC-51-RELATED"/>
    <property type="match status" value="1"/>
</dbReference>
<dbReference type="PROSITE" id="PS50011">
    <property type="entry name" value="PROTEIN_KINASE_DOM"/>
    <property type="match status" value="1"/>
</dbReference>
<keyword evidence="4" id="KW-0418">Kinase</keyword>
<protein>
    <recommendedName>
        <fullName evidence="6">Protein kinase domain-containing protein</fullName>
    </recommendedName>
</protein>
<dbReference type="GO" id="GO:0005524">
    <property type="term" value="F:ATP binding"/>
    <property type="evidence" value="ECO:0007669"/>
    <property type="project" value="UniProtKB-UniRule"/>
</dbReference>
<evidence type="ECO:0000313" key="8">
    <source>
        <dbReference type="Proteomes" id="UP000007879"/>
    </source>
</evidence>
<evidence type="ECO:0000259" key="6">
    <source>
        <dbReference type="PROSITE" id="PS50011"/>
    </source>
</evidence>
<evidence type="ECO:0000256" key="2">
    <source>
        <dbReference type="ARBA" id="ARBA00022840"/>
    </source>
</evidence>
<dbReference type="InterPro" id="IPR045269">
    <property type="entry name" value="Atg1-like"/>
</dbReference>
<keyword evidence="8" id="KW-1185">Reference proteome</keyword>
<dbReference type="PROSITE" id="PS00107">
    <property type="entry name" value="PROTEIN_KINASE_ATP"/>
    <property type="match status" value="1"/>
</dbReference>
<dbReference type="AlphaFoldDB" id="A0A1X7VV60"/>
<keyword evidence="4" id="KW-0723">Serine/threonine-protein kinase</keyword>
<feature type="region of interest" description="Disordered" evidence="5">
    <location>
        <begin position="1"/>
        <end position="26"/>
    </location>
</feature>
<dbReference type="InterPro" id="IPR011009">
    <property type="entry name" value="Kinase-like_dom_sf"/>
</dbReference>
<dbReference type="InterPro" id="IPR000719">
    <property type="entry name" value="Prot_kinase_dom"/>
</dbReference>
<dbReference type="SMART" id="SM00220">
    <property type="entry name" value="S_TKc"/>
    <property type="match status" value="1"/>
</dbReference>
<dbReference type="Proteomes" id="UP000007879">
    <property type="component" value="Unassembled WGS sequence"/>
</dbReference>
<dbReference type="KEGG" id="aqu:100639680"/>
<evidence type="ECO:0000256" key="3">
    <source>
        <dbReference type="PROSITE-ProRule" id="PRU10141"/>
    </source>
</evidence>
<dbReference type="PANTHER" id="PTHR24348:SF68">
    <property type="entry name" value="SERINE_THREONINE-PROTEIN KINASE ATG1C"/>
    <property type="match status" value="1"/>
</dbReference>
<reference evidence="8" key="1">
    <citation type="journal article" date="2010" name="Nature">
        <title>The Amphimedon queenslandica genome and the evolution of animal complexity.</title>
        <authorList>
            <person name="Srivastava M."/>
            <person name="Simakov O."/>
            <person name="Chapman J."/>
            <person name="Fahey B."/>
            <person name="Gauthier M.E."/>
            <person name="Mitros T."/>
            <person name="Richards G.S."/>
            <person name="Conaco C."/>
            <person name="Dacre M."/>
            <person name="Hellsten U."/>
            <person name="Larroux C."/>
            <person name="Putnam N.H."/>
            <person name="Stanke M."/>
            <person name="Adamska M."/>
            <person name="Darling A."/>
            <person name="Degnan S.M."/>
            <person name="Oakley T.H."/>
            <person name="Plachetzki D.C."/>
            <person name="Zhai Y."/>
            <person name="Adamski M."/>
            <person name="Calcino A."/>
            <person name="Cummins S.F."/>
            <person name="Goodstein D.M."/>
            <person name="Harris C."/>
            <person name="Jackson D.J."/>
            <person name="Leys S.P."/>
            <person name="Shu S."/>
            <person name="Woodcroft B.J."/>
            <person name="Vervoort M."/>
            <person name="Kosik K.S."/>
            <person name="Manning G."/>
            <person name="Degnan B.M."/>
            <person name="Rokhsar D.S."/>
        </authorList>
    </citation>
    <scope>NUCLEOTIDE SEQUENCE [LARGE SCALE GENOMIC DNA]</scope>
</reference>
<organism evidence="7">
    <name type="scientific">Amphimedon queenslandica</name>
    <name type="common">Sponge</name>
    <dbReference type="NCBI Taxonomy" id="400682"/>
    <lineage>
        <taxon>Eukaryota</taxon>
        <taxon>Metazoa</taxon>
        <taxon>Porifera</taxon>
        <taxon>Demospongiae</taxon>
        <taxon>Heteroscleromorpha</taxon>
        <taxon>Haplosclerida</taxon>
        <taxon>Niphatidae</taxon>
        <taxon>Amphimedon</taxon>
    </lineage>
</organism>
<dbReference type="InterPro" id="IPR017441">
    <property type="entry name" value="Protein_kinase_ATP_BS"/>
</dbReference>
<evidence type="ECO:0000256" key="4">
    <source>
        <dbReference type="RuleBase" id="RU000304"/>
    </source>
</evidence>
<dbReference type="GO" id="GO:0010506">
    <property type="term" value="P:regulation of autophagy"/>
    <property type="evidence" value="ECO:0007669"/>
    <property type="project" value="InterPro"/>
</dbReference>
<accession>A0A1X7VV60</accession>
<gene>
    <name evidence="7" type="primary">100639680</name>
</gene>
<keyword evidence="4" id="KW-0808">Transferase</keyword>
<dbReference type="InParanoid" id="A0A1X7VV60"/>
<dbReference type="OrthoDB" id="248923at2759"/>
<feature type="domain" description="Protein kinase" evidence="6">
    <location>
        <begin position="32"/>
        <end position="302"/>
    </location>
</feature>
<dbReference type="Pfam" id="PF00069">
    <property type="entry name" value="Pkinase"/>
    <property type="match status" value="1"/>
</dbReference>
<proteinExistence type="inferred from homology"/>
<dbReference type="InterPro" id="IPR008271">
    <property type="entry name" value="Ser/Thr_kinase_AS"/>
</dbReference>
<dbReference type="GO" id="GO:0004674">
    <property type="term" value="F:protein serine/threonine kinase activity"/>
    <property type="evidence" value="ECO:0007669"/>
    <property type="project" value="UniProtKB-KW"/>
</dbReference>
<evidence type="ECO:0000256" key="1">
    <source>
        <dbReference type="ARBA" id="ARBA00022741"/>
    </source>
</evidence>